<dbReference type="PANTHER" id="PTHR42730:SF1">
    <property type="entry name" value="2-OXOGLUTARATE SYNTHASE SUBUNIT KORC"/>
    <property type="match status" value="1"/>
</dbReference>
<evidence type="ECO:0000256" key="1">
    <source>
        <dbReference type="ARBA" id="ARBA00023002"/>
    </source>
</evidence>
<evidence type="ECO:0000313" key="3">
    <source>
        <dbReference type="EMBL" id="UWZ81355.1"/>
    </source>
</evidence>
<dbReference type="InterPro" id="IPR019752">
    <property type="entry name" value="Pyrv/ketoisovalerate_OxRed_cat"/>
</dbReference>
<dbReference type="PANTHER" id="PTHR42730">
    <property type="entry name" value="2-OXOGLUTARATE SYNTHASE SUBUNIT KORC"/>
    <property type="match status" value="1"/>
</dbReference>
<dbReference type="InterPro" id="IPR002869">
    <property type="entry name" value="Pyrv_flavodox_OxRed_cen"/>
</dbReference>
<dbReference type="RefSeq" id="WP_260749730.1">
    <property type="nucleotide sequence ID" value="NZ_CP092109.1"/>
</dbReference>
<evidence type="ECO:0000259" key="2">
    <source>
        <dbReference type="Pfam" id="PF01558"/>
    </source>
</evidence>
<dbReference type="Proteomes" id="UP001060414">
    <property type="component" value="Chromosome"/>
</dbReference>
<proteinExistence type="predicted"/>
<sequence length="180" mass="18958">MNLDVFIAGYGGQGVLLLGNLLACASIREGRNVSYFPAYGVEKRGGAATCTVVISDAEVGSPVVGRPQAAILLNQASVEKYFERIRPGGFALINSSLMEAPAPACAQVEVLAIAMNEVALEVGDARLVNMVAAGAWAKKTGAVQLSSLEQALREVLPERNHRFIPLNVEAMKRGAAFVTS</sequence>
<evidence type="ECO:0000313" key="4">
    <source>
        <dbReference type="Proteomes" id="UP001060414"/>
    </source>
</evidence>
<reference evidence="3" key="1">
    <citation type="journal article" date="2022" name="Environ. Microbiol.">
        <title>Geoalkalibacter halelectricus SAP #1 sp. nov. possessing extracellular electron transfer and mineral#reducing capabilities from a haloalkaline environment.</title>
        <authorList>
            <person name="Yadav S."/>
            <person name="Singh R."/>
            <person name="Sundharam S.S."/>
            <person name="Chaudhary S."/>
            <person name="Krishnamurthi S."/>
            <person name="Patil S.A."/>
        </authorList>
    </citation>
    <scope>NUCLEOTIDE SEQUENCE</scope>
    <source>
        <strain evidence="3">SAP-1</strain>
    </source>
</reference>
<dbReference type="Gene3D" id="3.40.920.10">
    <property type="entry name" value="Pyruvate-ferredoxin oxidoreductase, PFOR, domain III"/>
    <property type="match status" value="1"/>
</dbReference>
<dbReference type="EMBL" id="CP092109">
    <property type="protein sequence ID" value="UWZ81355.1"/>
    <property type="molecule type" value="Genomic_DNA"/>
</dbReference>
<accession>A0ABY5ZTU9</accession>
<gene>
    <name evidence="3" type="ORF">L9S41_08170</name>
</gene>
<dbReference type="Pfam" id="PF01558">
    <property type="entry name" value="POR"/>
    <property type="match status" value="1"/>
</dbReference>
<protein>
    <submittedName>
        <fullName evidence="3">2-oxoacid:acceptor oxidoreductase family protein</fullName>
    </submittedName>
</protein>
<name>A0ABY5ZTU9_9BACT</name>
<keyword evidence="4" id="KW-1185">Reference proteome</keyword>
<keyword evidence="1" id="KW-0560">Oxidoreductase</keyword>
<organism evidence="3 4">
    <name type="scientific">Geoalkalibacter halelectricus</name>
    <dbReference type="NCBI Taxonomy" id="2847045"/>
    <lineage>
        <taxon>Bacteria</taxon>
        <taxon>Pseudomonadati</taxon>
        <taxon>Thermodesulfobacteriota</taxon>
        <taxon>Desulfuromonadia</taxon>
        <taxon>Desulfuromonadales</taxon>
        <taxon>Geoalkalibacteraceae</taxon>
        <taxon>Geoalkalibacter</taxon>
    </lineage>
</organism>
<feature type="domain" description="Pyruvate/ketoisovalerate oxidoreductase catalytic" evidence="2">
    <location>
        <begin position="11"/>
        <end position="175"/>
    </location>
</feature>
<dbReference type="InterPro" id="IPR052554">
    <property type="entry name" value="2-oxoglutarate_synth_KorC"/>
</dbReference>
<dbReference type="SUPFAM" id="SSF53323">
    <property type="entry name" value="Pyruvate-ferredoxin oxidoreductase, PFOR, domain III"/>
    <property type="match status" value="1"/>
</dbReference>